<keyword evidence="1" id="KW-1133">Transmembrane helix</keyword>
<dbReference type="EMBL" id="KQ987764">
    <property type="protein sequence ID" value="KZV56846.1"/>
    <property type="molecule type" value="Genomic_DNA"/>
</dbReference>
<dbReference type="Proteomes" id="UP000250235">
    <property type="component" value="Unassembled WGS sequence"/>
</dbReference>
<keyword evidence="1" id="KW-0812">Transmembrane</keyword>
<organism evidence="2 3">
    <name type="scientific">Dorcoceras hygrometricum</name>
    <dbReference type="NCBI Taxonomy" id="472368"/>
    <lineage>
        <taxon>Eukaryota</taxon>
        <taxon>Viridiplantae</taxon>
        <taxon>Streptophyta</taxon>
        <taxon>Embryophyta</taxon>
        <taxon>Tracheophyta</taxon>
        <taxon>Spermatophyta</taxon>
        <taxon>Magnoliopsida</taxon>
        <taxon>eudicotyledons</taxon>
        <taxon>Gunneridae</taxon>
        <taxon>Pentapetalae</taxon>
        <taxon>asterids</taxon>
        <taxon>lamiids</taxon>
        <taxon>Lamiales</taxon>
        <taxon>Gesneriaceae</taxon>
        <taxon>Didymocarpoideae</taxon>
        <taxon>Trichosporeae</taxon>
        <taxon>Loxocarpinae</taxon>
        <taxon>Dorcoceras</taxon>
    </lineage>
</organism>
<gene>
    <name evidence="2" type="ORF">F511_17019</name>
</gene>
<accession>A0A2Z7DDE1</accession>
<evidence type="ECO:0000313" key="2">
    <source>
        <dbReference type="EMBL" id="KZV56846.1"/>
    </source>
</evidence>
<reference evidence="2 3" key="1">
    <citation type="journal article" date="2015" name="Proc. Natl. Acad. Sci. U.S.A.">
        <title>The resurrection genome of Boea hygrometrica: A blueprint for survival of dehydration.</title>
        <authorList>
            <person name="Xiao L."/>
            <person name="Yang G."/>
            <person name="Zhang L."/>
            <person name="Yang X."/>
            <person name="Zhao S."/>
            <person name="Ji Z."/>
            <person name="Zhou Q."/>
            <person name="Hu M."/>
            <person name="Wang Y."/>
            <person name="Chen M."/>
            <person name="Xu Y."/>
            <person name="Jin H."/>
            <person name="Xiao X."/>
            <person name="Hu G."/>
            <person name="Bao F."/>
            <person name="Hu Y."/>
            <person name="Wan P."/>
            <person name="Li L."/>
            <person name="Deng X."/>
            <person name="Kuang T."/>
            <person name="Xiang C."/>
            <person name="Zhu J.K."/>
            <person name="Oliver M.J."/>
            <person name="He Y."/>
        </authorList>
    </citation>
    <scope>NUCLEOTIDE SEQUENCE [LARGE SCALE GENOMIC DNA]</scope>
    <source>
        <strain evidence="3">cv. XS01</strain>
    </source>
</reference>
<proteinExistence type="predicted"/>
<evidence type="ECO:0000256" key="1">
    <source>
        <dbReference type="SAM" id="Phobius"/>
    </source>
</evidence>
<sequence>MRLALLKSAHRLLHINSFCADFPVGHIFPAVDNSSEKVLAWMYFVSFAFNASAGYLAFSTSLSSCLRLHVITIIDIVRAC</sequence>
<feature type="transmembrane region" description="Helical" evidence="1">
    <location>
        <begin position="38"/>
        <end position="58"/>
    </location>
</feature>
<protein>
    <submittedName>
        <fullName evidence="2">Uncharacterized protein</fullName>
    </submittedName>
</protein>
<evidence type="ECO:0000313" key="3">
    <source>
        <dbReference type="Proteomes" id="UP000250235"/>
    </source>
</evidence>
<keyword evidence="1" id="KW-0472">Membrane</keyword>
<keyword evidence="3" id="KW-1185">Reference proteome</keyword>
<name>A0A2Z7DDE1_9LAMI</name>
<dbReference type="AlphaFoldDB" id="A0A2Z7DDE1"/>